<dbReference type="EMBL" id="RIBY02001114">
    <property type="protein sequence ID" value="KAH9832356.1"/>
    <property type="molecule type" value="Genomic_DNA"/>
</dbReference>
<organism evidence="1 2">
    <name type="scientific">Teratosphaeria destructans</name>
    <dbReference type="NCBI Taxonomy" id="418781"/>
    <lineage>
        <taxon>Eukaryota</taxon>
        <taxon>Fungi</taxon>
        <taxon>Dikarya</taxon>
        <taxon>Ascomycota</taxon>
        <taxon>Pezizomycotina</taxon>
        <taxon>Dothideomycetes</taxon>
        <taxon>Dothideomycetidae</taxon>
        <taxon>Mycosphaerellales</taxon>
        <taxon>Teratosphaeriaceae</taxon>
        <taxon>Teratosphaeria</taxon>
    </lineage>
</organism>
<evidence type="ECO:0000313" key="1">
    <source>
        <dbReference type="EMBL" id="KAH9832356.1"/>
    </source>
</evidence>
<dbReference type="AlphaFoldDB" id="A0A9W7W3R6"/>
<sequence>MARMKRASMPEEAATAEMAERRCEVSSSELLGAENWVQDCAMTAVLAVQRSSKEAQEDCAGQPAEVLPSPVYIL</sequence>
<dbReference type="Proteomes" id="UP001138500">
    <property type="component" value="Unassembled WGS sequence"/>
</dbReference>
<comment type="caution">
    <text evidence="1">The sequence shown here is derived from an EMBL/GenBank/DDBJ whole genome shotgun (WGS) entry which is preliminary data.</text>
</comment>
<protein>
    <submittedName>
        <fullName evidence="1">Uncharacterized protein</fullName>
    </submittedName>
</protein>
<gene>
    <name evidence="1" type="ORF">Tdes44962_MAKER08804</name>
</gene>
<proteinExistence type="predicted"/>
<accession>A0A9W7W3R6</accession>
<name>A0A9W7W3R6_9PEZI</name>
<reference evidence="1 2" key="1">
    <citation type="journal article" date="2018" name="IMA Fungus">
        <title>IMA Genome-F 10: Nine draft genome sequences of Claviceps purpurea s.lat., including C. arundinis, C. humidiphila, and C. cf. spartinae, pseudomolecules for the pitch canker pathogen Fusarium circinatum, draft genome of Davidsoniella eucalypti, Grosmannia galeiformis, Quambalaria eucalypti, and Teratosphaeria destructans.</title>
        <authorList>
            <person name="Wingfield B.D."/>
            <person name="Liu M."/>
            <person name="Nguyen H.D."/>
            <person name="Lane F.A."/>
            <person name="Morgan S.W."/>
            <person name="De Vos L."/>
            <person name="Wilken P.M."/>
            <person name="Duong T.A."/>
            <person name="Aylward J."/>
            <person name="Coetzee M.P."/>
            <person name="Dadej K."/>
            <person name="De Beer Z.W."/>
            <person name="Findlay W."/>
            <person name="Havenga M."/>
            <person name="Kolarik M."/>
            <person name="Menzies J.G."/>
            <person name="Naidoo K."/>
            <person name="Pochopski O."/>
            <person name="Shoukouhi P."/>
            <person name="Santana Q.C."/>
            <person name="Seifert K.A."/>
            <person name="Soal N."/>
            <person name="Steenkamp E.T."/>
            <person name="Tatham C.T."/>
            <person name="van der Nest M.A."/>
            <person name="Wingfield M.J."/>
        </authorList>
    </citation>
    <scope>NUCLEOTIDE SEQUENCE [LARGE SCALE GENOMIC DNA]</scope>
    <source>
        <strain evidence="1">CMW44962</strain>
    </source>
</reference>
<keyword evidence="2" id="KW-1185">Reference proteome</keyword>
<reference evidence="1 2" key="2">
    <citation type="journal article" date="2021" name="Curr. Genet.">
        <title>Genetic response to nitrogen starvation in the aggressive Eucalyptus foliar pathogen Teratosphaeria destructans.</title>
        <authorList>
            <person name="Havenga M."/>
            <person name="Wingfield B.D."/>
            <person name="Wingfield M.J."/>
            <person name="Dreyer L.L."/>
            <person name="Roets F."/>
            <person name="Aylward J."/>
        </authorList>
    </citation>
    <scope>NUCLEOTIDE SEQUENCE [LARGE SCALE GENOMIC DNA]</scope>
    <source>
        <strain evidence="1">CMW44962</strain>
    </source>
</reference>
<evidence type="ECO:0000313" key="2">
    <source>
        <dbReference type="Proteomes" id="UP001138500"/>
    </source>
</evidence>